<dbReference type="RefSeq" id="WP_049471174.1">
    <property type="nucleotide sequence ID" value="NZ_AP024684.1"/>
</dbReference>
<evidence type="ECO:0000313" key="4">
    <source>
        <dbReference type="Proteomes" id="UP000825066"/>
    </source>
</evidence>
<organism evidence="2 3">
    <name type="scientific">Stenotrophomonas pavanii</name>
    <dbReference type="NCBI Taxonomy" id="487698"/>
    <lineage>
        <taxon>Bacteria</taxon>
        <taxon>Pseudomonadati</taxon>
        <taxon>Pseudomonadota</taxon>
        <taxon>Gammaproteobacteria</taxon>
        <taxon>Lysobacterales</taxon>
        <taxon>Lysobacteraceae</taxon>
        <taxon>Stenotrophomonas</taxon>
    </lineage>
</organism>
<proteinExistence type="predicted"/>
<dbReference type="Proteomes" id="UP000825066">
    <property type="component" value="Chromosome"/>
</dbReference>
<protein>
    <recommendedName>
        <fullName evidence="5">DUF4279 domain-containing protein</fullName>
    </recommendedName>
</protein>
<accession>A0A246L2Q0</accession>
<evidence type="ECO:0000313" key="3">
    <source>
        <dbReference type="Proteomes" id="UP000197904"/>
    </source>
</evidence>
<dbReference type="AlphaFoldDB" id="A0A246L2Q0"/>
<evidence type="ECO:0000313" key="1">
    <source>
        <dbReference type="EMBL" id="BCX45893.1"/>
    </source>
</evidence>
<evidence type="ECO:0008006" key="5">
    <source>
        <dbReference type="Google" id="ProtNLM"/>
    </source>
</evidence>
<gene>
    <name evidence="2" type="ORF">CEE55_02940</name>
    <name evidence="1" type="ORF">STNY_R41180</name>
</gene>
<keyword evidence="4" id="KW-1185">Reference proteome</keyword>
<sequence length="150" mass="16466">MYCYDYRISLGVQHPTQAGAGIAARLDLEPGFTRGAGTGYRDRDGTLIRVHAATRVVFVLERGKDGWLMDAWPALVDLLRARADVIRELLQEGAAIGLRVGIFGKTAWAGFVLDQQLLRLMADLQLDFQVETYFPDPVDAPGTSDEVADA</sequence>
<name>A0A246L2Q0_9GAMM</name>
<dbReference type="EMBL" id="AP024684">
    <property type="protein sequence ID" value="BCX45893.1"/>
    <property type="molecule type" value="Genomic_DNA"/>
</dbReference>
<reference evidence="2 3" key="1">
    <citation type="submission" date="2017-06" db="EMBL/GenBank/DDBJ databases">
        <authorList>
            <person name="Kim H.J."/>
            <person name="Triplett B.A."/>
        </authorList>
    </citation>
    <scope>NUCLEOTIDE SEQUENCE [LARGE SCALE GENOMIC DNA]</scope>
    <source>
        <strain evidence="2 3">S18795</strain>
    </source>
</reference>
<reference evidence="1 4" key="2">
    <citation type="submission" date="2021-05" db="EMBL/GenBank/DDBJ databases">
        <title>Complete Genome Sequence of Stenotrophomonas pavanii strain Y.</title>
        <authorList>
            <person name="Dohra H."/>
            <person name="Mohad Din A.R.J."/>
            <person name="Suzuki K."/>
            <person name="Fatma A."/>
            <person name="Honjyo M."/>
            <person name="Nishimura T."/>
            <person name="Moriuch R."/>
            <person name="Masuda K."/>
            <person name="Minoura A."/>
            <person name="Tashiro Y."/>
            <person name="Futamata H."/>
        </authorList>
    </citation>
    <scope>NUCLEOTIDE SEQUENCE [LARGE SCALE GENOMIC DNA]</scope>
    <source>
        <strain evidence="1">Berkeley</strain>
        <strain evidence="4">Y</strain>
    </source>
</reference>
<evidence type="ECO:0000313" key="2">
    <source>
        <dbReference type="EMBL" id="OWR35165.1"/>
    </source>
</evidence>
<dbReference type="Proteomes" id="UP000197904">
    <property type="component" value="Unassembled WGS sequence"/>
</dbReference>
<dbReference type="EMBL" id="NIXP01000012">
    <property type="protein sequence ID" value="OWR35165.1"/>
    <property type="molecule type" value="Genomic_DNA"/>
</dbReference>